<sequence>MKKKRYQKVDSMMAKNTALTLMIVALFCLARPTPGIAGCGCEKLPPEPGAVIPNAAFRGLPVTFYHNSFQAGQTWDVVFQNGSQTRTVTASVVSKRDITDASGSTFAPQLVVTVPNIAVGPTTIQASSGSDSFTVPSSSFTVIARPVQISEQEMEYDVANYATGVGSDRTLYISIGGLDDVCKAMAFEVSIEDYPLRVSDIAIINSQGFYIDALGLPSADIFFVEPGDDDDSDIVHYLRHEFEQYCANHQPGQARVVDPADPNWHLHGSSAHVDYSTLIFAITGHLEGGGAPVPGAVSLELEIETTLGDGTEDWEEEQEEEDVDDDD</sequence>
<evidence type="ECO:0000313" key="3">
    <source>
        <dbReference type="EMBL" id="ETX09296.1"/>
    </source>
</evidence>
<dbReference type="AlphaFoldDB" id="W4MH98"/>
<evidence type="ECO:0000256" key="2">
    <source>
        <dbReference type="SAM" id="SignalP"/>
    </source>
</evidence>
<organism evidence="3 4">
    <name type="scientific">Candidatus Entotheonella gemina</name>
    <dbReference type="NCBI Taxonomy" id="1429439"/>
    <lineage>
        <taxon>Bacteria</taxon>
        <taxon>Pseudomonadati</taxon>
        <taxon>Nitrospinota/Tectimicrobiota group</taxon>
        <taxon>Candidatus Tectimicrobiota</taxon>
        <taxon>Candidatus Entotheonellia</taxon>
        <taxon>Candidatus Entotheonellales</taxon>
        <taxon>Candidatus Entotheonellaceae</taxon>
        <taxon>Candidatus Entotheonella</taxon>
    </lineage>
</organism>
<dbReference type="Proteomes" id="UP000019140">
    <property type="component" value="Unassembled WGS sequence"/>
</dbReference>
<dbReference type="HOGENOM" id="CLU_849121_0_0_7"/>
<dbReference type="EMBL" id="AZHX01000011">
    <property type="protein sequence ID" value="ETX09296.1"/>
    <property type="molecule type" value="Genomic_DNA"/>
</dbReference>
<feature type="region of interest" description="Disordered" evidence="1">
    <location>
        <begin position="305"/>
        <end position="327"/>
    </location>
</feature>
<feature type="compositionally biased region" description="Acidic residues" evidence="1">
    <location>
        <begin position="310"/>
        <end position="327"/>
    </location>
</feature>
<reference evidence="3 4" key="1">
    <citation type="journal article" date="2014" name="Nature">
        <title>An environmental bacterial taxon with a large and distinct metabolic repertoire.</title>
        <authorList>
            <person name="Wilson M.C."/>
            <person name="Mori T."/>
            <person name="Ruckert C."/>
            <person name="Uria A.R."/>
            <person name="Helf M.J."/>
            <person name="Takada K."/>
            <person name="Gernert C."/>
            <person name="Steffens U.A."/>
            <person name="Heycke N."/>
            <person name="Schmitt S."/>
            <person name="Rinke C."/>
            <person name="Helfrich E.J."/>
            <person name="Brachmann A.O."/>
            <person name="Gurgui C."/>
            <person name="Wakimoto T."/>
            <person name="Kracht M."/>
            <person name="Crusemann M."/>
            <person name="Hentschel U."/>
            <person name="Abe I."/>
            <person name="Matsunaga S."/>
            <person name="Kalinowski J."/>
            <person name="Takeyama H."/>
            <person name="Piel J."/>
        </authorList>
    </citation>
    <scope>NUCLEOTIDE SEQUENCE [LARGE SCALE GENOMIC DNA]</scope>
    <source>
        <strain evidence="4">TSY2</strain>
    </source>
</reference>
<protein>
    <submittedName>
        <fullName evidence="3">Uncharacterized protein</fullName>
    </submittedName>
</protein>
<keyword evidence="4" id="KW-1185">Reference proteome</keyword>
<name>W4MH98_9BACT</name>
<evidence type="ECO:0000313" key="4">
    <source>
        <dbReference type="Proteomes" id="UP000019140"/>
    </source>
</evidence>
<proteinExistence type="predicted"/>
<comment type="caution">
    <text evidence="3">The sequence shown here is derived from an EMBL/GenBank/DDBJ whole genome shotgun (WGS) entry which is preliminary data.</text>
</comment>
<evidence type="ECO:0000256" key="1">
    <source>
        <dbReference type="SAM" id="MobiDB-lite"/>
    </source>
</evidence>
<accession>W4MH98</accession>
<feature type="chain" id="PRO_5004846492" evidence="2">
    <location>
        <begin position="38"/>
        <end position="327"/>
    </location>
</feature>
<feature type="signal peptide" evidence="2">
    <location>
        <begin position="1"/>
        <end position="37"/>
    </location>
</feature>
<keyword evidence="2" id="KW-0732">Signal</keyword>
<gene>
    <name evidence="3" type="ORF">ETSY2_00340</name>
</gene>